<dbReference type="NCBIfam" id="TIGR00112">
    <property type="entry name" value="proC"/>
    <property type="match status" value="1"/>
</dbReference>
<dbReference type="InterPro" id="IPR008927">
    <property type="entry name" value="6-PGluconate_DH-like_C_sf"/>
</dbReference>
<comment type="pathway">
    <text evidence="2">Amino-acid biosynthesis; L-proline biosynthesis; L-proline from L-glutamate 5-semialdehyde: step 1/1.</text>
</comment>
<sequence>MKQVGFIGAGSIAEAMIKGVIQNQLLQPEDIWVTNAANQARLLGLQTKYDVNITSPGDLSFVEHADVIVLAFKPKDIMNGLERLKPFNLKGKCIVSVIAGVPTRLIEDTLNEAELSVIRTMPNTSCAVGESATAITPGRWVKNQDLINIRRLFEAVGIVEEVEESHMDAITGLSGSGPAYVYYMIEALVEAGVKTGLEKEIVQRLVYQTVVGAARMLQEAEEDPAALREHITSPAGTTAAGIAVLAERNFPQAIVDAVCKATDRAHELGLVYQSELSD</sequence>
<keyword evidence="2 6" id="KW-0560">Oxidoreductase</keyword>
<comment type="catalytic activity">
    <reaction evidence="2">
        <text>L-proline + NADP(+) = (S)-1-pyrroline-5-carboxylate + NADPH + 2 H(+)</text>
        <dbReference type="Rhea" id="RHEA:14109"/>
        <dbReference type="ChEBI" id="CHEBI:15378"/>
        <dbReference type="ChEBI" id="CHEBI:17388"/>
        <dbReference type="ChEBI" id="CHEBI:57783"/>
        <dbReference type="ChEBI" id="CHEBI:58349"/>
        <dbReference type="ChEBI" id="CHEBI:60039"/>
        <dbReference type="EC" id="1.5.1.2"/>
    </reaction>
</comment>
<dbReference type="PANTHER" id="PTHR11645:SF49">
    <property type="entry name" value="PYRROLINE-5-CARBOXYLATE REDUCTASE 1"/>
    <property type="match status" value="1"/>
</dbReference>
<gene>
    <name evidence="2 6" type="primary">proC</name>
    <name evidence="6" type="ORF">LSG31_20620</name>
</gene>
<feature type="domain" description="Pyrroline-5-carboxylate reductase catalytic N-terminal" evidence="4">
    <location>
        <begin position="3"/>
        <end position="100"/>
    </location>
</feature>
<evidence type="ECO:0000256" key="3">
    <source>
        <dbReference type="NCBIfam" id="TIGR00112"/>
    </source>
</evidence>
<evidence type="ECO:0000256" key="1">
    <source>
        <dbReference type="ARBA" id="ARBA00005525"/>
    </source>
</evidence>
<keyword evidence="7" id="KW-1185">Reference proteome</keyword>
<comment type="subcellular location">
    <subcellularLocation>
        <location evidence="2">Cytoplasm</location>
    </subcellularLocation>
</comment>
<dbReference type="Pfam" id="PF14748">
    <property type="entry name" value="P5CR_dimer"/>
    <property type="match status" value="1"/>
</dbReference>
<evidence type="ECO:0000313" key="7">
    <source>
        <dbReference type="Proteomes" id="UP000830167"/>
    </source>
</evidence>
<evidence type="ECO:0000259" key="5">
    <source>
        <dbReference type="Pfam" id="PF14748"/>
    </source>
</evidence>
<dbReference type="PANTHER" id="PTHR11645">
    <property type="entry name" value="PYRROLINE-5-CARBOXYLATE REDUCTASE"/>
    <property type="match status" value="1"/>
</dbReference>
<dbReference type="Proteomes" id="UP000830167">
    <property type="component" value="Chromosome"/>
</dbReference>
<dbReference type="Pfam" id="PF03807">
    <property type="entry name" value="F420_oxidored"/>
    <property type="match status" value="1"/>
</dbReference>
<dbReference type="SUPFAM" id="SSF48179">
    <property type="entry name" value="6-phosphogluconate dehydrogenase C-terminal domain-like"/>
    <property type="match status" value="1"/>
</dbReference>
<name>A0ABY4CIJ2_9BACL</name>
<dbReference type="PIRSF" id="PIRSF000193">
    <property type="entry name" value="Pyrrol-5-carb_rd"/>
    <property type="match status" value="1"/>
</dbReference>
<dbReference type="Gene3D" id="1.10.3730.10">
    <property type="entry name" value="ProC C-terminal domain-like"/>
    <property type="match status" value="1"/>
</dbReference>
<organism evidence="6 7">
    <name type="scientific">Fodinisporobacter ferrooxydans</name>
    <dbReference type="NCBI Taxonomy" id="2901836"/>
    <lineage>
        <taxon>Bacteria</taxon>
        <taxon>Bacillati</taxon>
        <taxon>Bacillota</taxon>
        <taxon>Bacilli</taxon>
        <taxon>Bacillales</taxon>
        <taxon>Alicyclobacillaceae</taxon>
        <taxon>Fodinisporobacter</taxon>
    </lineage>
</organism>
<dbReference type="InterPro" id="IPR036291">
    <property type="entry name" value="NAD(P)-bd_dom_sf"/>
</dbReference>
<evidence type="ECO:0000259" key="4">
    <source>
        <dbReference type="Pfam" id="PF03807"/>
    </source>
</evidence>
<comment type="similarity">
    <text evidence="1 2">Belongs to the pyrroline-5-carboxylate reductase family.</text>
</comment>
<comment type="catalytic activity">
    <reaction evidence="2">
        <text>L-proline + NAD(+) = (S)-1-pyrroline-5-carboxylate + NADH + 2 H(+)</text>
        <dbReference type="Rhea" id="RHEA:14105"/>
        <dbReference type="ChEBI" id="CHEBI:15378"/>
        <dbReference type="ChEBI" id="CHEBI:17388"/>
        <dbReference type="ChEBI" id="CHEBI:57540"/>
        <dbReference type="ChEBI" id="CHEBI:57945"/>
        <dbReference type="ChEBI" id="CHEBI:60039"/>
        <dbReference type="EC" id="1.5.1.2"/>
    </reaction>
</comment>
<keyword evidence="2" id="KW-0963">Cytoplasm</keyword>
<dbReference type="HAMAP" id="MF_01925">
    <property type="entry name" value="P5C_reductase"/>
    <property type="match status" value="1"/>
</dbReference>
<protein>
    <recommendedName>
        <fullName evidence="2 3">Pyrroline-5-carboxylate reductase</fullName>
        <shortName evidence="2">P5C reductase</shortName>
        <shortName evidence="2">P5CR</shortName>
        <ecNumber evidence="2 3">1.5.1.2</ecNumber>
    </recommendedName>
    <alternativeName>
        <fullName evidence="2">PCA reductase</fullName>
    </alternativeName>
</protein>
<evidence type="ECO:0000256" key="2">
    <source>
        <dbReference type="HAMAP-Rule" id="MF_01925"/>
    </source>
</evidence>
<keyword evidence="2" id="KW-0641">Proline biosynthesis</keyword>
<keyword evidence="2" id="KW-0028">Amino-acid biosynthesis</keyword>
<dbReference type="GO" id="GO:0004735">
    <property type="term" value="F:pyrroline-5-carboxylate reductase activity"/>
    <property type="evidence" value="ECO:0007669"/>
    <property type="project" value="UniProtKB-EC"/>
</dbReference>
<evidence type="ECO:0000313" key="6">
    <source>
        <dbReference type="EMBL" id="UOF90233.1"/>
    </source>
</evidence>
<keyword evidence="2" id="KW-0521">NADP</keyword>
<accession>A0ABY4CIJ2</accession>
<dbReference type="RefSeq" id="WP_347436925.1">
    <property type="nucleotide sequence ID" value="NZ_CP089291.1"/>
</dbReference>
<dbReference type="InterPro" id="IPR028939">
    <property type="entry name" value="P5C_Rdtase_cat_N"/>
</dbReference>
<dbReference type="Gene3D" id="3.40.50.720">
    <property type="entry name" value="NAD(P)-binding Rossmann-like Domain"/>
    <property type="match status" value="1"/>
</dbReference>
<comment type="function">
    <text evidence="2">Catalyzes the reduction of 1-pyrroline-5-carboxylate (PCA) to L-proline.</text>
</comment>
<dbReference type="InterPro" id="IPR000304">
    <property type="entry name" value="Pyrroline-COOH_reductase"/>
</dbReference>
<dbReference type="EMBL" id="CP089291">
    <property type="protein sequence ID" value="UOF90233.1"/>
    <property type="molecule type" value="Genomic_DNA"/>
</dbReference>
<reference evidence="6" key="1">
    <citation type="submission" date="2021-12" db="EMBL/GenBank/DDBJ databases">
        <title>Alicyclobacillaceae gen. nov., sp. nov., isolated from chalcocite enrichment system.</title>
        <authorList>
            <person name="Jiang Z."/>
        </authorList>
    </citation>
    <scope>NUCLEOTIDE SEQUENCE</scope>
    <source>
        <strain evidence="6">MYW30-H2</strain>
    </source>
</reference>
<dbReference type="SUPFAM" id="SSF51735">
    <property type="entry name" value="NAD(P)-binding Rossmann-fold domains"/>
    <property type="match status" value="1"/>
</dbReference>
<feature type="domain" description="Pyrroline-5-carboxylate reductase dimerisation" evidence="5">
    <location>
        <begin position="164"/>
        <end position="268"/>
    </location>
</feature>
<dbReference type="InterPro" id="IPR029036">
    <property type="entry name" value="P5CR_dimer"/>
</dbReference>
<proteinExistence type="inferred from homology"/>
<dbReference type="EC" id="1.5.1.2" evidence="2 3"/>